<dbReference type="Gene3D" id="1.20.1250.20">
    <property type="entry name" value="MFS general substrate transporter like domains"/>
    <property type="match status" value="1"/>
</dbReference>
<feature type="transmembrane region" description="Helical" evidence="6">
    <location>
        <begin position="388"/>
        <end position="408"/>
    </location>
</feature>
<dbReference type="Proteomes" id="UP000277580">
    <property type="component" value="Unassembled WGS sequence"/>
</dbReference>
<dbReference type="PANTHER" id="PTHR23501">
    <property type="entry name" value="MAJOR FACILITATOR SUPERFAMILY"/>
    <property type="match status" value="1"/>
</dbReference>
<feature type="transmembrane region" description="Helical" evidence="6">
    <location>
        <begin position="420"/>
        <end position="442"/>
    </location>
</feature>
<name>A0A3N4L5R5_9PEZI</name>
<evidence type="ECO:0000313" key="9">
    <source>
        <dbReference type="Proteomes" id="UP000277580"/>
    </source>
</evidence>
<feature type="transmembrane region" description="Helical" evidence="6">
    <location>
        <begin position="93"/>
        <end position="117"/>
    </location>
</feature>
<dbReference type="InParanoid" id="A0A3N4L5R5"/>
<evidence type="ECO:0000259" key="7">
    <source>
        <dbReference type="PROSITE" id="PS50850"/>
    </source>
</evidence>
<feature type="transmembrane region" description="Helical" evidence="6">
    <location>
        <begin position="283"/>
        <end position="302"/>
    </location>
</feature>
<feature type="transmembrane region" description="Helical" evidence="6">
    <location>
        <begin position="454"/>
        <end position="476"/>
    </location>
</feature>
<feature type="transmembrane region" description="Helical" evidence="6">
    <location>
        <begin position="525"/>
        <end position="544"/>
    </location>
</feature>
<evidence type="ECO:0000256" key="2">
    <source>
        <dbReference type="ARBA" id="ARBA00022448"/>
    </source>
</evidence>
<keyword evidence="5 6" id="KW-0472">Membrane</keyword>
<evidence type="ECO:0000256" key="1">
    <source>
        <dbReference type="ARBA" id="ARBA00004127"/>
    </source>
</evidence>
<feature type="transmembrane region" description="Helical" evidence="6">
    <location>
        <begin position="215"/>
        <end position="240"/>
    </location>
</feature>
<organism evidence="8 9">
    <name type="scientific">Morchella conica CCBAS932</name>
    <dbReference type="NCBI Taxonomy" id="1392247"/>
    <lineage>
        <taxon>Eukaryota</taxon>
        <taxon>Fungi</taxon>
        <taxon>Dikarya</taxon>
        <taxon>Ascomycota</taxon>
        <taxon>Pezizomycotina</taxon>
        <taxon>Pezizomycetes</taxon>
        <taxon>Pezizales</taxon>
        <taxon>Morchellaceae</taxon>
        <taxon>Morchella</taxon>
    </lineage>
</organism>
<dbReference type="PROSITE" id="PS50850">
    <property type="entry name" value="MFS"/>
    <property type="match status" value="1"/>
</dbReference>
<dbReference type="GO" id="GO:0012505">
    <property type="term" value="C:endomembrane system"/>
    <property type="evidence" value="ECO:0007669"/>
    <property type="project" value="UniProtKB-SubCell"/>
</dbReference>
<evidence type="ECO:0000256" key="4">
    <source>
        <dbReference type="ARBA" id="ARBA00022989"/>
    </source>
</evidence>
<dbReference type="AlphaFoldDB" id="A0A3N4L5R5"/>
<dbReference type="STRING" id="1392247.A0A3N4L5R5"/>
<reference evidence="8 9" key="1">
    <citation type="journal article" date="2018" name="Nat. Ecol. Evol.">
        <title>Pezizomycetes genomes reveal the molecular basis of ectomycorrhizal truffle lifestyle.</title>
        <authorList>
            <person name="Murat C."/>
            <person name="Payen T."/>
            <person name="Noel B."/>
            <person name="Kuo A."/>
            <person name="Morin E."/>
            <person name="Chen J."/>
            <person name="Kohler A."/>
            <person name="Krizsan K."/>
            <person name="Balestrini R."/>
            <person name="Da Silva C."/>
            <person name="Montanini B."/>
            <person name="Hainaut M."/>
            <person name="Levati E."/>
            <person name="Barry K.W."/>
            <person name="Belfiori B."/>
            <person name="Cichocki N."/>
            <person name="Clum A."/>
            <person name="Dockter R.B."/>
            <person name="Fauchery L."/>
            <person name="Guy J."/>
            <person name="Iotti M."/>
            <person name="Le Tacon F."/>
            <person name="Lindquist E.A."/>
            <person name="Lipzen A."/>
            <person name="Malagnac F."/>
            <person name="Mello A."/>
            <person name="Molinier V."/>
            <person name="Miyauchi S."/>
            <person name="Poulain J."/>
            <person name="Riccioni C."/>
            <person name="Rubini A."/>
            <person name="Sitrit Y."/>
            <person name="Splivallo R."/>
            <person name="Traeger S."/>
            <person name="Wang M."/>
            <person name="Zifcakova L."/>
            <person name="Wipf D."/>
            <person name="Zambonelli A."/>
            <person name="Paolocci F."/>
            <person name="Nowrousian M."/>
            <person name="Ottonello S."/>
            <person name="Baldrian P."/>
            <person name="Spatafora J.W."/>
            <person name="Henrissat B."/>
            <person name="Nagy L.G."/>
            <person name="Aury J.M."/>
            <person name="Wincker P."/>
            <person name="Grigoriev I.V."/>
            <person name="Bonfante P."/>
            <person name="Martin F.M."/>
        </authorList>
    </citation>
    <scope>NUCLEOTIDE SEQUENCE [LARGE SCALE GENOMIC DNA]</scope>
    <source>
        <strain evidence="8 9">CCBAS932</strain>
    </source>
</reference>
<comment type="subcellular location">
    <subcellularLocation>
        <location evidence="1">Endomembrane system</location>
        <topology evidence="1">Multi-pass membrane protein</topology>
    </subcellularLocation>
</comment>
<feature type="transmembrane region" description="Helical" evidence="6">
    <location>
        <begin position="154"/>
        <end position="179"/>
    </location>
</feature>
<evidence type="ECO:0000256" key="5">
    <source>
        <dbReference type="ARBA" id="ARBA00023136"/>
    </source>
</evidence>
<proteinExistence type="predicted"/>
<dbReference type="PANTHER" id="PTHR23501:SF191">
    <property type="entry name" value="VACUOLAR BASIC AMINO ACID TRANSPORTER 4"/>
    <property type="match status" value="1"/>
</dbReference>
<feature type="transmembrane region" description="Helical" evidence="6">
    <location>
        <begin position="191"/>
        <end position="209"/>
    </location>
</feature>
<dbReference type="OrthoDB" id="3437016at2759"/>
<keyword evidence="4 6" id="KW-1133">Transmembrane helix</keyword>
<feature type="transmembrane region" description="Helical" evidence="6">
    <location>
        <begin position="322"/>
        <end position="349"/>
    </location>
</feature>
<feature type="transmembrane region" description="Helical" evidence="6">
    <location>
        <begin position="252"/>
        <end position="271"/>
    </location>
</feature>
<feature type="transmembrane region" description="Helical" evidence="6">
    <location>
        <begin position="129"/>
        <end position="148"/>
    </location>
</feature>
<feature type="transmembrane region" description="Helical" evidence="6">
    <location>
        <begin position="361"/>
        <end position="379"/>
    </location>
</feature>
<dbReference type="InterPro" id="IPR036259">
    <property type="entry name" value="MFS_trans_sf"/>
</dbReference>
<dbReference type="SUPFAM" id="SSF103473">
    <property type="entry name" value="MFS general substrate transporter"/>
    <property type="match status" value="1"/>
</dbReference>
<gene>
    <name evidence="8" type="ORF">P167DRAFT_516049</name>
</gene>
<protein>
    <submittedName>
        <fullName evidence="8">MFS general substrate transporter</fullName>
    </submittedName>
</protein>
<keyword evidence="3 6" id="KW-0812">Transmembrane</keyword>
<dbReference type="GO" id="GO:0015174">
    <property type="term" value="F:basic amino acid transmembrane transporter activity"/>
    <property type="evidence" value="ECO:0007669"/>
    <property type="project" value="TreeGrafter"/>
</dbReference>
<dbReference type="FunCoup" id="A0A3N4L5R5">
    <property type="interactions" value="18"/>
</dbReference>
<accession>A0A3N4L5R5</accession>
<keyword evidence="2" id="KW-0813">Transport</keyword>
<dbReference type="InterPro" id="IPR020846">
    <property type="entry name" value="MFS_dom"/>
</dbReference>
<evidence type="ECO:0000256" key="6">
    <source>
        <dbReference type="SAM" id="Phobius"/>
    </source>
</evidence>
<evidence type="ECO:0000313" key="8">
    <source>
        <dbReference type="EMBL" id="RPB16832.1"/>
    </source>
</evidence>
<sequence length="556" mass="59445">MSGNTQSKDPLDETSPLLGGAHVAADSAAERVAGNNGCGDAEPLKDDDDADLPKELSLAKLAVVMLAVWSGVFLAAIDTTVISTLLAPISSSFSSFASISWVASAYLISNAALQPLFGRLTDIYGRRSGLVICNILFATGTLMCGLAKNEYTMIAGRVIAGAGGGGMTTISSIVATDLVPLRKRGIVQGGGNLSYGAGAALGGVFGGFIHDRIGWRWAFLIQVPFIIVSTIMVAMFVRIPIKKSNIARHRRVDYAGAFTLVMSLVLLLIALNTGGNMLPWTHPLILVCLPLSAVFLFTFGYIEKNVAQEPIIPVGLLGDRTVLAACMTNWFMVMSVFSLYFYCPIYFMVRGQSSTDAGLRLTPFAAGISVGSLSTGIAMNRTGHYYKLGLLAIFVYNSGVAAICTFNLNTPLFPQFFNFFVFGCGYGGVLTVTLLALIAAVGRKDQAVITSASYAFRSTGSTIGATVGSAIFQNVLKRRLVAYLGNGEEARRIIGQVRERFDAIDSIPGEYVGRVRGAYMDALHAVFYTSLGMGILAMVCTAWMREHKLHKTLDRN</sequence>
<feature type="transmembrane region" description="Helical" evidence="6">
    <location>
        <begin position="61"/>
        <end position="87"/>
    </location>
</feature>
<feature type="domain" description="Major facilitator superfamily (MFS) profile" evidence="7">
    <location>
        <begin position="64"/>
        <end position="549"/>
    </location>
</feature>
<evidence type="ECO:0000256" key="3">
    <source>
        <dbReference type="ARBA" id="ARBA00022692"/>
    </source>
</evidence>
<dbReference type="InterPro" id="IPR011701">
    <property type="entry name" value="MFS"/>
</dbReference>
<dbReference type="EMBL" id="ML119107">
    <property type="protein sequence ID" value="RPB16832.1"/>
    <property type="molecule type" value="Genomic_DNA"/>
</dbReference>
<keyword evidence="9" id="KW-1185">Reference proteome</keyword>
<dbReference type="GO" id="GO:0000329">
    <property type="term" value="C:fungal-type vacuole membrane"/>
    <property type="evidence" value="ECO:0007669"/>
    <property type="project" value="TreeGrafter"/>
</dbReference>
<dbReference type="Pfam" id="PF07690">
    <property type="entry name" value="MFS_1"/>
    <property type="match status" value="1"/>
</dbReference>